<comment type="caution">
    <text evidence="1">The sequence shown here is derived from an EMBL/GenBank/DDBJ whole genome shotgun (WGS) entry which is preliminary data.</text>
</comment>
<dbReference type="Proteomes" id="UP001218246">
    <property type="component" value="Unassembled WGS sequence"/>
</dbReference>
<proteinExistence type="predicted"/>
<gene>
    <name evidence="1" type="ORF">P6P90_07815</name>
</gene>
<dbReference type="RefSeq" id="WP_124565256.1">
    <property type="nucleotide sequence ID" value="NZ_JARRRY010000003.1"/>
</dbReference>
<dbReference type="Gene3D" id="3.30.470.20">
    <property type="entry name" value="ATP-grasp fold, B domain"/>
    <property type="match status" value="1"/>
</dbReference>
<sequence length="443" mass="50927">MFSCSTVKLVTGNVKSLHEIRLSKRLAMQWKLRPGDSFTIFFGLTNVFVNITSIDEIGNHIVCHPELLSQLLLPEERVLRCSYLPSHQELLVGPVIAVITEIQSASFGNISAFCEELAILSEKQGYFFYVTSLPLWSTGYTYEDGSWVLKKVPFPSVVHNRIHSRKTEQSDDFASWKDLITQHGIPYFNERFLNKWEIYNTLENFSYLQPYVPRTYLFTSFSALQDSLSMFPVLFIKPAYGSQGRHIFKVTKQNEQYILDYTTFQGDISRSYSSVKDLFLTLKHYVGKRPYIIQQGLSLYTYTERPVDFRLLCHLSDTGWRVSSSVARVSSPHEFVSNVAMGGEMYKLEEVLYSGFEQKEVKHLKKLLYELAIEIAKCINQSYEGLYGEFGMDLAIDTSGNPWLLEVNVKPSKNMPASDRIRPSVRSILDYCCSIAQQPLRRN</sequence>
<name>A0ABT6H4H2_9BACI</name>
<dbReference type="SUPFAM" id="SSF56059">
    <property type="entry name" value="Glutathione synthetase ATP-binding domain-like"/>
    <property type="match status" value="1"/>
</dbReference>
<keyword evidence="2" id="KW-1185">Reference proteome</keyword>
<accession>A0ABT6H4H2</accession>
<dbReference type="Pfam" id="PF14398">
    <property type="entry name" value="ATPgrasp_YheCD"/>
    <property type="match status" value="1"/>
</dbReference>
<reference evidence="1 2" key="1">
    <citation type="submission" date="2023-04" db="EMBL/GenBank/DDBJ databases">
        <title>Ectobacillus antri isolated from activated sludge.</title>
        <authorList>
            <person name="Yan P."/>
            <person name="Liu X."/>
        </authorList>
    </citation>
    <scope>NUCLEOTIDE SEQUENCE [LARGE SCALE GENOMIC DNA]</scope>
    <source>
        <strain evidence="1 2">C18H</strain>
    </source>
</reference>
<organism evidence="1 2">
    <name type="scientific">Ectobacillus antri</name>
    <dbReference type="NCBI Taxonomy" id="2486280"/>
    <lineage>
        <taxon>Bacteria</taxon>
        <taxon>Bacillati</taxon>
        <taxon>Bacillota</taxon>
        <taxon>Bacilli</taxon>
        <taxon>Bacillales</taxon>
        <taxon>Bacillaceae</taxon>
        <taxon>Ectobacillus</taxon>
    </lineage>
</organism>
<dbReference type="EMBL" id="JARULN010000005">
    <property type="protein sequence ID" value="MDG5753877.1"/>
    <property type="molecule type" value="Genomic_DNA"/>
</dbReference>
<protein>
    <submittedName>
        <fullName evidence="1">YheC/YheD family protein</fullName>
    </submittedName>
</protein>
<evidence type="ECO:0000313" key="2">
    <source>
        <dbReference type="Proteomes" id="UP001218246"/>
    </source>
</evidence>
<evidence type="ECO:0000313" key="1">
    <source>
        <dbReference type="EMBL" id="MDG5753877.1"/>
    </source>
</evidence>
<dbReference type="InterPro" id="IPR026838">
    <property type="entry name" value="YheC/D"/>
</dbReference>